<reference evidence="2 3" key="1">
    <citation type="submission" date="2024-06" db="EMBL/GenBank/DDBJ databases">
        <title>Genomic Encyclopedia of Type Strains, Phase IV (KMG-IV): sequencing the most valuable type-strain genomes for metagenomic binning, comparative biology and taxonomic classification.</title>
        <authorList>
            <person name="Goeker M."/>
        </authorList>
    </citation>
    <scope>NUCLEOTIDE SEQUENCE [LARGE SCALE GENOMIC DNA]</scope>
    <source>
        <strain evidence="2 3">DSM 19261</strain>
    </source>
</reference>
<evidence type="ECO:0000256" key="1">
    <source>
        <dbReference type="SAM" id="MobiDB-lite"/>
    </source>
</evidence>
<evidence type="ECO:0000313" key="2">
    <source>
        <dbReference type="EMBL" id="MET3568704.1"/>
    </source>
</evidence>
<dbReference type="EMBL" id="JBEPLZ010000001">
    <property type="protein sequence ID" value="MET3568704.1"/>
    <property type="molecule type" value="Genomic_DNA"/>
</dbReference>
<comment type="caution">
    <text evidence="2">The sequence shown here is derived from an EMBL/GenBank/DDBJ whole genome shotgun (WGS) entry which is preliminary data.</text>
</comment>
<dbReference type="RefSeq" id="WP_195416297.1">
    <property type="nucleotide sequence ID" value="NZ_JADMXC010000026.1"/>
</dbReference>
<proteinExistence type="predicted"/>
<organism evidence="2 3">
    <name type="scientific">Enterocloster citroniae</name>
    <dbReference type="NCBI Taxonomy" id="358743"/>
    <lineage>
        <taxon>Bacteria</taxon>
        <taxon>Bacillati</taxon>
        <taxon>Bacillota</taxon>
        <taxon>Clostridia</taxon>
        <taxon>Lachnospirales</taxon>
        <taxon>Lachnospiraceae</taxon>
        <taxon>Enterocloster</taxon>
    </lineage>
</organism>
<dbReference type="Proteomes" id="UP001549200">
    <property type="component" value="Unassembled WGS sequence"/>
</dbReference>
<name>A0ABV2FRZ5_9FIRM</name>
<feature type="region of interest" description="Disordered" evidence="1">
    <location>
        <begin position="247"/>
        <end position="274"/>
    </location>
</feature>
<protein>
    <submittedName>
        <fullName evidence="2">Uncharacterized protein</fullName>
    </submittedName>
</protein>
<keyword evidence="3" id="KW-1185">Reference proteome</keyword>
<sequence>MGRGRTGPGGPWYSFIFRTDMAGDLFTKRLHFDEDFAVQTGYNGLIKEKRSEETVKRKEKRSLLLSMVLAAVLLGGCGGTEEPKVIGEETDVVSGQQTGDHNKERVPGTENGGTEGEQIQEQVQAPEYYKAEVKGDGLLLSADALVTVPDVRAAGSGTSGSVNFTNEEYSAVKKALEDQMGIKWEEEHSESLQPVPLEGTEELLKQTGTSTTARGISPSEDEYMISYQTMGEEITFPTSIIWVTKTENDGRSTSRPARIFGTGETMEGQPEEKGTQLEEKAEALIRAIGFKDYQICRGRWRESYYELRGRSWSENDYCVSFTPVVRGISCTRPEVSLLGNSYIKGPYIDVFYGEDGTLNQLKIIGKEEIKEVGGGEFLLPFEAVHQLFEQYCKDYFTPGSSGGAAAQTSMAGEGTTMEEVYVNVKSVKLEYVFSLPKDDTKEELELIPVWNFYGSLEKTPFLTSTEGSRETVYWTARQEPEGRILSIRADDGQILAD</sequence>
<evidence type="ECO:0000313" key="3">
    <source>
        <dbReference type="Proteomes" id="UP001549200"/>
    </source>
</evidence>
<accession>A0ABV2FRZ5</accession>
<feature type="region of interest" description="Disordered" evidence="1">
    <location>
        <begin position="92"/>
        <end position="116"/>
    </location>
</feature>
<gene>
    <name evidence="2" type="ORF">ABID13_000316</name>
</gene>